<evidence type="ECO:0000256" key="2">
    <source>
        <dbReference type="ARBA" id="ARBA00006490"/>
    </source>
</evidence>
<reference evidence="10 11" key="1">
    <citation type="submission" date="2016-10" db="EMBL/GenBank/DDBJ databases">
        <authorList>
            <person name="de Groot N.N."/>
        </authorList>
    </citation>
    <scope>NUCLEOTIDE SEQUENCE [LARGE SCALE GENOMIC DNA]</scope>
    <source>
        <strain evidence="10 11">CGMCC 4.5739</strain>
    </source>
</reference>
<evidence type="ECO:0000259" key="9">
    <source>
        <dbReference type="Pfam" id="PF00266"/>
    </source>
</evidence>
<dbReference type="Gene3D" id="3.90.1150.10">
    <property type="entry name" value="Aspartate Aminotransferase, domain 1"/>
    <property type="match status" value="1"/>
</dbReference>
<keyword evidence="7" id="KW-0411">Iron-sulfur</keyword>
<dbReference type="InterPro" id="IPR016454">
    <property type="entry name" value="Cysteine_dSase"/>
</dbReference>
<evidence type="ECO:0000256" key="4">
    <source>
        <dbReference type="ARBA" id="ARBA00022723"/>
    </source>
</evidence>
<evidence type="ECO:0000313" key="11">
    <source>
        <dbReference type="Proteomes" id="UP000199207"/>
    </source>
</evidence>
<dbReference type="SUPFAM" id="SSF53383">
    <property type="entry name" value="PLP-dependent transferases"/>
    <property type="match status" value="1"/>
</dbReference>
<organism evidence="10 11">
    <name type="scientific">Streptomyces aidingensis</name>
    <dbReference type="NCBI Taxonomy" id="910347"/>
    <lineage>
        <taxon>Bacteria</taxon>
        <taxon>Bacillati</taxon>
        <taxon>Actinomycetota</taxon>
        <taxon>Actinomycetes</taxon>
        <taxon>Kitasatosporales</taxon>
        <taxon>Streptomycetaceae</taxon>
        <taxon>Streptomyces</taxon>
    </lineage>
</organism>
<protein>
    <submittedName>
        <fullName evidence="10">Cysteine desulfurase</fullName>
    </submittedName>
</protein>
<feature type="domain" description="Aminotransferase class V" evidence="9">
    <location>
        <begin position="2"/>
        <end position="293"/>
    </location>
</feature>
<dbReference type="Pfam" id="PF00266">
    <property type="entry name" value="Aminotran_5"/>
    <property type="match status" value="1"/>
</dbReference>
<dbReference type="EMBL" id="FOLM01000007">
    <property type="protein sequence ID" value="SFC92846.1"/>
    <property type="molecule type" value="Genomic_DNA"/>
</dbReference>
<evidence type="ECO:0000256" key="8">
    <source>
        <dbReference type="ARBA" id="ARBA00050776"/>
    </source>
</evidence>
<gene>
    <name evidence="10" type="ORF">SAMN05421773_107233</name>
</gene>
<evidence type="ECO:0000256" key="6">
    <source>
        <dbReference type="ARBA" id="ARBA00023004"/>
    </source>
</evidence>
<dbReference type="PANTHER" id="PTHR11601:SF34">
    <property type="entry name" value="CYSTEINE DESULFURASE"/>
    <property type="match status" value="1"/>
</dbReference>
<dbReference type="InterPro" id="IPR015422">
    <property type="entry name" value="PyrdxlP-dep_Trfase_small"/>
</dbReference>
<dbReference type="PANTHER" id="PTHR11601">
    <property type="entry name" value="CYSTEINE DESULFURYLASE FAMILY MEMBER"/>
    <property type="match status" value="1"/>
</dbReference>
<keyword evidence="3" id="KW-0808">Transferase</keyword>
<dbReference type="InterPro" id="IPR015424">
    <property type="entry name" value="PyrdxlP-dep_Trfase"/>
</dbReference>
<dbReference type="GO" id="GO:0046872">
    <property type="term" value="F:metal ion binding"/>
    <property type="evidence" value="ECO:0007669"/>
    <property type="project" value="UniProtKB-KW"/>
</dbReference>
<comment type="catalytic activity">
    <reaction evidence="8">
        <text>(sulfur carrier)-H + L-cysteine = (sulfur carrier)-SH + L-alanine</text>
        <dbReference type="Rhea" id="RHEA:43892"/>
        <dbReference type="Rhea" id="RHEA-COMP:14737"/>
        <dbReference type="Rhea" id="RHEA-COMP:14739"/>
        <dbReference type="ChEBI" id="CHEBI:29917"/>
        <dbReference type="ChEBI" id="CHEBI:35235"/>
        <dbReference type="ChEBI" id="CHEBI:57972"/>
        <dbReference type="ChEBI" id="CHEBI:64428"/>
        <dbReference type="EC" id="2.8.1.7"/>
    </reaction>
</comment>
<keyword evidence="4" id="KW-0479">Metal-binding</keyword>
<comment type="similarity">
    <text evidence="2">Belongs to the class-V pyridoxal-phosphate-dependent aminotransferase family. NifS/IscS subfamily.</text>
</comment>
<dbReference type="STRING" id="910347.SAMN05421773_107233"/>
<comment type="cofactor">
    <cofactor evidence="1">
        <name>pyridoxal 5'-phosphate</name>
        <dbReference type="ChEBI" id="CHEBI:597326"/>
    </cofactor>
</comment>
<evidence type="ECO:0000256" key="7">
    <source>
        <dbReference type="ARBA" id="ARBA00023014"/>
    </source>
</evidence>
<dbReference type="GO" id="GO:0031071">
    <property type="term" value="F:cysteine desulfurase activity"/>
    <property type="evidence" value="ECO:0007669"/>
    <property type="project" value="UniProtKB-EC"/>
</dbReference>
<sequence>MLPYLTAHFGNPSSGHPYGRLAAAAVATARDQVAGLIGAGPADIVFTGSGSEANTLALRGTLLPALRQGRDHLVTQTTEHPSVLETCRALERLHGVRVTRLPVDRHGRVGPEDLRAAVTDRTALVSVQHANGETGTLQPVAELAAIAHQAGALLHTDASQTIGRIPVDVTALGADLLTVTGHKCYGPKGAAALYAPERLALEPLLCGGGQESHRRAGTENVPALVGLGAAAVKAAGLLGTEPARLAALRDALHDGLARAFPGRITLNGHPEHRLPNTLNLSIAGVIAADVLAAAPGLAASTASACHSGGHRPSDVLLAMGIGKQQALAAFRLTLGRWSGTADTGRAVQALTKAVPRTGD</sequence>
<proteinExistence type="inferred from homology"/>
<dbReference type="GO" id="GO:0051536">
    <property type="term" value="F:iron-sulfur cluster binding"/>
    <property type="evidence" value="ECO:0007669"/>
    <property type="project" value="UniProtKB-KW"/>
</dbReference>
<name>A0A1I1N682_9ACTN</name>
<evidence type="ECO:0000256" key="5">
    <source>
        <dbReference type="ARBA" id="ARBA00022898"/>
    </source>
</evidence>
<accession>A0A1I1N682</accession>
<evidence type="ECO:0000313" key="10">
    <source>
        <dbReference type="EMBL" id="SFC92846.1"/>
    </source>
</evidence>
<keyword evidence="6" id="KW-0408">Iron</keyword>
<keyword evidence="11" id="KW-1185">Reference proteome</keyword>
<dbReference type="AlphaFoldDB" id="A0A1I1N682"/>
<dbReference type="PIRSF" id="PIRSF005572">
    <property type="entry name" value="NifS"/>
    <property type="match status" value="1"/>
</dbReference>
<evidence type="ECO:0000256" key="1">
    <source>
        <dbReference type="ARBA" id="ARBA00001933"/>
    </source>
</evidence>
<dbReference type="InterPro" id="IPR015421">
    <property type="entry name" value="PyrdxlP-dep_Trfase_major"/>
</dbReference>
<dbReference type="Proteomes" id="UP000199207">
    <property type="component" value="Unassembled WGS sequence"/>
</dbReference>
<keyword evidence="5" id="KW-0663">Pyridoxal phosphate</keyword>
<evidence type="ECO:0000256" key="3">
    <source>
        <dbReference type="ARBA" id="ARBA00022679"/>
    </source>
</evidence>
<dbReference type="InterPro" id="IPR000192">
    <property type="entry name" value="Aminotrans_V_dom"/>
</dbReference>
<dbReference type="Gene3D" id="1.10.260.50">
    <property type="match status" value="1"/>
</dbReference>
<dbReference type="Gene3D" id="3.40.640.10">
    <property type="entry name" value="Type I PLP-dependent aspartate aminotransferase-like (Major domain)"/>
    <property type="match status" value="1"/>
</dbReference>